<feature type="domain" description="GGDEF" evidence="4">
    <location>
        <begin position="219"/>
        <end position="351"/>
    </location>
</feature>
<gene>
    <name evidence="5" type="ORF">HHL25_20170</name>
</gene>
<dbReference type="EC" id="2.7.7.65" evidence="1"/>
<dbReference type="InterPro" id="IPR035965">
    <property type="entry name" value="PAS-like_dom_sf"/>
</dbReference>
<accession>A0A7Y0FY95</accession>
<dbReference type="PANTHER" id="PTHR45138">
    <property type="entry name" value="REGULATORY COMPONENTS OF SENSORY TRANSDUCTION SYSTEM"/>
    <property type="match status" value="1"/>
</dbReference>
<dbReference type="PANTHER" id="PTHR45138:SF9">
    <property type="entry name" value="DIGUANYLATE CYCLASE DGCM-RELATED"/>
    <property type="match status" value="1"/>
</dbReference>
<dbReference type="InterPro" id="IPR043128">
    <property type="entry name" value="Rev_trsase/Diguanyl_cyclase"/>
</dbReference>
<dbReference type="Pfam" id="PF00990">
    <property type="entry name" value="GGDEF"/>
    <property type="match status" value="1"/>
</dbReference>
<dbReference type="CDD" id="cd01949">
    <property type="entry name" value="GGDEF"/>
    <property type="match status" value="1"/>
</dbReference>
<dbReference type="CDD" id="cd00130">
    <property type="entry name" value="PAS"/>
    <property type="match status" value="1"/>
</dbReference>
<organism evidence="5 6">
    <name type="scientific">Rhizobium terricola</name>
    <dbReference type="NCBI Taxonomy" id="2728849"/>
    <lineage>
        <taxon>Bacteria</taxon>
        <taxon>Pseudomonadati</taxon>
        <taxon>Pseudomonadota</taxon>
        <taxon>Alphaproteobacteria</taxon>
        <taxon>Hyphomicrobiales</taxon>
        <taxon>Rhizobiaceae</taxon>
        <taxon>Rhizobium/Agrobacterium group</taxon>
        <taxon>Rhizobium</taxon>
    </lineage>
</organism>
<evidence type="ECO:0000313" key="6">
    <source>
        <dbReference type="Proteomes" id="UP000541470"/>
    </source>
</evidence>
<dbReference type="SUPFAM" id="SSF55073">
    <property type="entry name" value="Nucleotide cyclase"/>
    <property type="match status" value="1"/>
</dbReference>
<proteinExistence type="predicted"/>
<dbReference type="InterPro" id="IPR029787">
    <property type="entry name" value="Nucleotide_cyclase"/>
</dbReference>
<name>A0A7Y0FY95_9HYPH</name>
<dbReference type="AlphaFoldDB" id="A0A7Y0FY95"/>
<dbReference type="GO" id="GO:1902201">
    <property type="term" value="P:negative regulation of bacterial-type flagellum-dependent cell motility"/>
    <property type="evidence" value="ECO:0007669"/>
    <property type="project" value="TreeGrafter"/>
</dbReference>
<dbReference type="InterPro" id="IPR050469">
    <property type="entry name" value="Diguanylate_Cyclase"/>
</dbReference>
<dbReference type="RefSeq" id="WP_169595028.1">
    <property type="nucleotide sequence ID" value="NZ_JABBGK010000006.1"/>
</dbReference>
<dbReference type="SUPFAM" id="SSF55785">
    <property type="entry name" value="PYP-like sensor domain (PAS domain)"/>
    <property type="match status" value="1"/>
</dbReference>
<reference evidence="5 6" key="1">
    <citation type="submission" date="2020-04" db="EMBL/GenBank/DDBJ databases">
        <title>Rhizobium sp. S-51 isolated from soil.</title>
        <authorList>
            <person name="Dahal R.H."/>
        </authorList>
    </citation>
    <scope>NUCLEOTIDE SEQUENCE [LARGE SCALE GENOMIC DNA]</scope>
    <source>
        <strain evidence="5 6">S-51</strain>
    </source>
</reference>
<dbReference type="GO" id="GO:0043709">
    <property type="term" value="P:cell adhesion involved in single-species biofilm formation"/>
    <property type="evidence" value="ECO:0007669"/>
    <property type="project" value="TreeGrafter"/>
</dbReference>
<feature type="domain" description="PAS" evidence="3">
    <location>
        <begin position="76"/>
        <end position="126"/>
    </location>
</feature>
<comment type="caution">
    <text evidence="5">The sequence shown here is derived from an EMBL/GenBank/DDBJ whole genome shotgun (WGS) entry which is preliminary data.</text>
</comment>
<dbReference type="Gene3D" id="3.30.450.20">
    <property type="entry name" value="PAS domain"/>
    <property type="match status" value="1"/>
</dbReference>
<dbReference type="PROSITE" id="PS50887">
    <property type="entry name" value="GGDEF"/>
    <property type="match status" value="1"/>
</dbReference>
<dbReference type="NCBIfam" id="TIGR00254">
    <property type="entry name" value="GGDEF"/>
    <property type="match status" value="1"/>
</dbReference>
<dbReference type="GO" id="GO:0005886">
    <property type="term" value="C:plasma membrane"/>
    <property type="evidence" value="ECO:0007669"/>
    <property type="project" value="TreeGrafter"/>
</dbReference>
<keyword evidence="6" id="KW-1185">Reference proteome</keyword>
<evidence type="ECO:0000256" key="1">
    <source>
        <dbReference type="ARBA" id="ARBA00012528"/>
    </source>
</evidence>
<protein>
    <recommendedName>
        <fullName evidence="1">diguanylate cyclase</fullName>
        <ecNumber evidence="1">2.7.7.65</ecNumber>
    </recommendedName>
</protein>
<dbReference type="Proteomes" id="UP000541470">
    <property type="component" value="Unassembled WGS sequence"/>
</dbReference>
<dbReference type="NCBIfam" id="TIGR00229">
    <property type="entry name" value="sensory_box"/>
    <property type="match status" value="1"/>
</dbReference>
<dbReference type="Pfam" id="PF13426">
    <property type="entry name" value="PAS_9"/>
    <property type="match status" value="1"/>
</dbReference>
<evidence type="ECO:0000313" key="5">
    <source>
        <dbReference type="EMBL" id="NML76454.1"/>
    </source>
</evidence>
<dbReference type="FunFam" id="3.30.70.270:FF:000001">
    <property type="entry name" value="Diguanylate cyclase domain protein"/>
    <property type="match status" value="1"/>
</dbReference>
<evidence type="ECO:0000259" key="3">
    <source>
        <dbReference type="PROSITE" id="PS50112"/>
    </source>
</evidence>
<dbReference type="InterPro" id="IPR000160">
    <property type="entry name" value="GGDEF_dom"/>
</dbReference>
<dbReference type="Gene3D" id="3.30.70.270">
    <property type="match status" value="1"/>
</dbReference>
<dbReference type="InterPro" id="IPR000014">
    <property type="entry name" value="PAS"/>
</dbReference>
<dbReference type="GO" id="GO:0052621">
    <property type="term" value="F:diguanylate cyclase activity"/>
    <property type="evidence" value="ECO:0007669"/>
    <property type="project" value="UniProtKB-EC"/>
</dbReference>
<dbReference type="PROSITE" id="PS50112">
    <property type="entry name" value="PAS"/>
    <property type="match status" value="1"/>
</dbReference>
<dbReference type="SMART" id="SM00091">
    <property type="entry name" value="PAS"/>
    <property type="match status" value="1"/>
</dbReference>
<sequence>MVKVLMDRAERSANAQGSDFSIFQTTVTLEELVRQRTAELDAALRRNEAMTRALADSESQFRSLVNQSLVGITIVENGVISYVNDAFCRILGYSSRELLGCDPLIFVCPEDRESMQESIRKRISGEIESERHTMRGRHKSGHEVDVEIHGNVMDLNGKRALISLFVDVTERMKVEREVRKLQEELLEQSRRDSLTGLHNRRYFEQSIAGLLAAPTGEVRPFALIIADVDHFKGVNDRHGHLAGDAVLEQFASVLKRALRPDDVICRFGGEEFVILLPGADRDVGICVAEGLRARLQATLIAVDGAQLTITASFGVCAFSMDGATRDDLLKRADAALYRAKAAGRNRVEGDA</sequence>
<dbReference type="EMBL" id="JABBGK010000006">
    <property type="protein sequence ID" value="NML76454.1"/>
    <property type="molecule type" value="Genomic_DNA"/>
</dbReference>
<dbReference type="SMART" id="SM00267">
    <property type="entry name" value="GGDEF"/>
    <property type="match status" value="1"/>
</dbReference>
<evidence type="ECO:0000259" key="4">
    <source>
        <dbReference type="PROSITE" id="PS50887"/>
    </source>
</evidence>
<comment type="catalytic activity">
    <reaction evidence="2">
        <text>2 GTP = 3',3'-c-di-GMP + 2 diphosphate</text>
        <dbReference type="Rhea" id="RHEA:24898"/>
        <dbReference type="ChEBI" id="CHEBI:33019"/>
        <dbReference type="ChEBI" id="CHEBI:37565"/>
        <dbReference type="ChEBI" id="CHEBI:58805"/>
        <dbReference type="EC" id="2.7.7.65"/>
    </reaction>
</comment>
<evidence type="ECO:0000256" key="2">
    <source>
        <dbReference type="ARBA" id="ARBA00034247"/>
    </source>
</evidence>